<evidence type="ECO:0000313" key="2">
    <source>
        <dbReference type="EMBL" id="GLU45767.1"/>
    </source>
</evidence>
<feature type="region of interest" description="Disordered" evidence="1">
    <location>
        <begin position="1"/>
        <end position="23"/>
    </location>
</feature>
<accession>A0A9W6UGN4</accession>
<protein>
    <recommendedName>
        <fullName evidence="4">Flavin-nucleotide-binding protein</fullName>
    </recommendedName>
</protein>
<dbReference type="PANTHER" id="PTHR34071:SF2">
    <property type="entry name" value="FLAVIN-NUCLEOTIDE-BINDING PROTEIN"/>
    <property type="match status" value="1"/>
</dbReference>
<dbReference type="PANTHER" id="PTHR34071">
    <property type="entry name" value="5-NITROIMIDAZOLE ANTIBIOTICS RESISTANCE PROTEIN, NIMA-FAMILY-RELATED PROTEIN-RELATED"/>
    <property type="match status" value="1"/>
</dbReference>
<dbReference type="RefSeq" id="WP_285756654.1">
    <property type="nucleotide sequence ID" value="NZ_BSQG01000001.1"/>
</dbReference>
<evidence type="ECO:0000313" key="3">
    <source>
        <dbReference type="Proteomes" id="UP001165092"/>
    </source>
</evidence>
<dbReference type="EMBL" id="BSQG01000001">
    <property type="protein sequence ID" value="GLU45767.1"/>
    <property type="molecule type" value="Genomic_DNA"/>
</dbReference>
<proteinExistence type="predicted"/>
<organism evidence="2 3">
    <name type="scientific">Nocardiopsis ansamitocini</name>
    <dbReference type="NCBI Taxonomy" id="1670832"/>
    <lineage>
        <taxon>Bacteria</taxon>
        <taxon>Bacillati</taxon>
        <taxon>Actinomycetota</taxon>
        <taxon>Actinomycetes</taxon>
        <taxon>Streptosporangiales</taxon>
        <taxon>Nocardiopsidaceae</taxon>
        <taxon>Nocardiopsis</taxon>
    </lineage>
</organism>
<feature type="compositionally biased region" description="Low complexity" evidence="1">
    <location>
        <begin position="8"/>
        <end position="19"/>
    </location>
</feature>
<comment type="caution">
    <text evidence="2">The sequence shown here is derived from an EMBL/GenBank/DDBJ whole genome shotgun (WGS) entry which is preliminary data.</text>
</comment>
<gene>
    <name evidence="2" type="ORF">Nans01_01180</name>
</gene>
<dbReference type="InterPro" id="IPR012349">
    <property type="entry name" value="Split_barrel_FMN-bd"/>
</dbReference>
<dbReference type="Pfam" id="PF12900">
    <property type="entry name" value="Pyridox_ox_2"/>
    <property type="match status" value="1"/>
</dbReference>
<reference evidence="2" key="1">
    <citation type="submission" date="2023-02" db="EMBL/GenBank/DDBJ databases">
        <title>Nocardiopsis ansamitocini NBRC 112285.</title>
        <authorList>
            <person name="Ichikawa N."/>
            <person name="Sato H."/>
            <person name="Tonouchi N."/>
        </authorList>
    </citation>
    <scope>NUCLEOTIDE SEQUENCE</scope>
    <source>
        <strain evidence="2">NBRC 112285</strain>
    </source>
</reference>
<keyword evidence="3" id="KW-1185">Reference proteome</keyword>
<dbReference type="InterPro" id="IPR024747">
    <property type="entry name" value="Pyridox_Oxase-rel"/>
</dbReference>
<sequence>MSHPPAPTDYTPTPRSTPTRNRDRAHYDTATVHAILDADFICHMGFIADDAPVVLPTLYARVDDRLYLHGSSGSRPLRNATGAGLAVCVTVTLTDGLVLARSAMHHSLNYRSVVVHGTAERVTEQAELDLAFTSLVNQVVPGRAGDCRAPSPKEQAQTAVLRLDLEEVSAKVRTGGVGDAPEDLGLAHWAGVVPVRRVLGEPVPDPALPAGTRQPGYLRAAVESARQAI</sequence>
<evidence type="ECO:0008006" key="4">
    <source>
        <dbReference type="Google" id="ProtNLM"/>
    </source>
</evidence>
<name>A0A9W6UGN4_9ACTN</name>
<dbReference type="AlphaFoldDB" id="A0A9W6UGN4"/>
<dbReference type="Gene3D" id="2.30.110.10">
    <property type="entry name" value="Electron Transport, Fmn-binding Protein, Chain A"/>
    <property type="match status" value="1"/>
</dbReference>
<dbReference type="Proteomes" id="UP001165092">
    <property type="component" value="Unassembled WGS sequence"/>
</dbReference>
<dbReference type="SUPFAM" id="SSF50475">
    <property type="entry name" value="FMN-binding split barrel"/>
    <property type="match status" value="1"/>
</dbReference>
<evidence type="ECO:0000256" key="1">
    <source>
        <dbReference type="SAM" id="MobiDB-lite"/>
    </source>
</evidence>